<name>A0ABS8SWB8_DATST</name>
<reference evidence="2 3" key="1">
    <citation type="journal article" date="2021" name="BMC Genomics">
        <title>Datura genome reveals duplications of psychoactive alkaloid biosynthetic genes and high mutation rate following tissue culture.</title>
        <authorList>
            <person name="Rajewski A."/>
            <person name="Carter-House D."/>
            <person name="Stajich J."/>
            <person name="Litt A."/>
        </authorList>
    </citation>
    <scope>NUCLEOTIDE SEQUENCE [LARGE SCALE GENOMIC DNA]</scope>
    <source>
        <strain evidence="2">AR-01</strain>
    </source>
</reference>
<protein>
    <submittedName>
        <fullName evidence="2">Uncharacterized protein</fullName>
    </submittedName>
</protein>
<organism evidence="2 3">
    <name type="scientific">Datura stramonium</name>
    <name type="common">Jimsonweed</name>
    <name type="synonym">Common thornapple</name>
    <dbReference type="NCBI Taxonomy" id="4076"/>
    <lineage>
        <taxon>Eukaryota</taxon>
        <taxon>Viridiplantae</taxon>
        <taxon>Streptophyta</taxon>
        <taxon>Embryophyta</taxon>
        <taxon>Tracheophyta</taxon>
        <taxon>Spermatophyta</taxon>
        <taxon>Magnoliopsida</taxon>
        <taxon>eudicotyledons</taxon>
        <taxon>Gunneridae</taxon>
        <taxon>Pentapetalae</taxon>
        <taxon>asterids</taxon>
        <taxon>lamiids</taxon>
        <taxon>Solanales</taxon>
        <taxon>Solanaceae</taxon>
        <taxon>Solanoideae</taxon>
        <taxon>Datureae</taxon>
        <taxon>Datura</taxon>
    </lineage>
</organism>
<evidence type="ECO:0000313" key="3">
    <source>
        <dbReference type="Proteomes" id="UP000823775"/>
    </source>
</evidence>
<feature type="region of interest" description="Disordered" evidence="1">
    <location>
        <begin position="1"/>
        <end position="96"/>
    </location>
</feature>
<sequence length="276" mass="30184">MVDHSESAKDSPTLGEVFNTPPPPPNYSEVADAADHSDDHIGDNHSDGPNEDSEVANTADHSNDHTGDNQSDGPNEDSEVADGADHYDDPTGDTRVAASEPHLIDSAKAFSVHDPKGIQLEVDLSHWFNTRDSQVQQTHTTVEPSAETESNGQDHHMITSLKSKSTPVNHMSLLEAKGTIVKEPQIISEALREEEWEGNGENVSSVNDNNESYHLSATIKNMKAINLVVDLNHNMLTSLSSQDMINNTKEGELLDNMKVANIEVDDMRDTQQDSDK</sequence>
<dbReference type="Proteomes" id="UP000823775">
    <property type="component" value="Unassembled WGS sequence"/>
</dbReference>
<proteinExistence type="predicted"/>
<comment type="caution">
    <text evidence="2">The sequence shown here is derived from an EMBL/GenBank/DDBJ whole genome shotgun (WGS) entry which is preliminary data.</text>
</comment>
<evidence type="ECO:0000256" key="1">
    <source>
        <dbReference type="SAM" id="MobiDB-lite"/>
    </source>
</evidence>
<keyword evidence="3" id="KW-1185">Reference proteome</keyword>
<dbReference type="EMBL" id="JACEIK010000832">
    <property type="protein sequence ID" value="MCD7462744.1"/>
    <property type="molecule type" value="Genomic_DNA"/>
</dbReference>
<evidence type="ECO:0000313" key="2">
    <source>
        <dbReference type="EMBL" id="MCD7462744.1"/>
    </source>
</evidence>
<gene>
    <name evidence="2" type="ORF">HAX54_049284</name>
</gene>
<accession>A0ABS8SWB8</accession>
<feature type="compositionally biased region" description="Basic and acidic residues" evidence="1">
    <location>
        <begin position="33"/>
        <end position="48"/>
    </location>
</feature>